<dbReference type="OrthoDB" id="4568714at2"/>
<name>A0A495XH47_9PSEU</name>
<feature type="domain" description="FAD-binding" evidence="3">
    <location>
        <begin position="3"/>
        <end position="72"/>
    </location>
</feature>
<dbReference type="GO" id="GO:0071949">
    <property type="term" value="F:FAD binding"/>
    <property type="evidence" value="ECO:0007669"/>
    <property type="project" value="InterPro"/>
</dbReference>
<dbReference type="PANTHER" id="PTHR13789:SF309">
    <property type="entry name" value="PUTATIVE (AFU_ORTHOLOGUE AFUA_6G14510)-RELATED"/>
    <property type="match status" value="1"/>
</dbReference>
<dbReference type="EMBL" id="RBXR01000001">
    <property type="protein sequence ID" value="RKT71883.1"/>
    <property type="molecule type" value="Genomic_DNA"/>
</dbReference>
<dbReference type="PANTHER" id="PTHR13789">
    <property type="entry name" value="MONOOXYGENASE"/>
    <property type="match status" value="1"/>
</dbReference>
<sequence length="320" mass="33915">MRAAVIGGGVGGLAAAVGLRAVGWDVTVFERSEGLPSTGTGLGIWRNALAALDTLGLGDRARAAGRKQPDGTIRRPDGTVLGRLRADVHLLTRPALLGVLADALPPGCLRFGTAMTLAECDHDLVVAADGINSGVRRSLFGVEPRPSGAIGWRGTVDLPVPAGGETWGRGMKFGLTPQADGRTNWYAMTGPDGDLSAFSSWHDPIPRVLAESRDVLRHSLDYLPPLPSYVHDRVALIGDAAHAMTPDLGQGACQAIIDGVTLASALRSSDVRSGLHSYDRTRRRSTQRLAKRSLMLNRLARVHRFTGTRDTALRVALAFG</sequence>
<proteinExistence type="predicted"/>
<dbReference type="AlphaFoldDB" id="A0A495XH47"/>
<keyword evidence="1" id="KW-0560">Oxidoreductase</keyword>
<dbReference type="Pfam" id="PF01494">
    <property type="entry name" value="FAD_binding_3"/>
    <property type="match status" value="2"/>
</dbReference>
<protein>
    <submittedName>
        <fullName evidence="4">2-polyprenyl-6-methoxyphenol hydroxylase-like FAD-dependent oxidoreductase</fullName>
    </submittedName>
</protein>
<dbReference type="Proteomes" id="UP000272729">
    <property type="component" value="Unassembled WGS sequence"/>
</dbReference>
<dbReference type="InterPro" id="IPR036188">
    <property type="entry name" value="FAD/NAD-bd_sf"/>
</dbReference>
<dbReference type="SUPFAM" id="SSF51905">
    <property type="entry name" value="FAD/NAD(P)-binding domain"/>
    <property type="match status" value="1"/>
</dbReference>
<reference evidence="4 5" key="1">
    <citation type="submission" date="2018-10" db="EMBL/GenBank/DDBJ databases">
        <title>Sequencing the genomes of 1000 actinobacteria strains.</title>
        <authorList>
            <person name="Klenk H.-P."/>
        </authorList>
    </citation>
    <scope>NUCLEOTIDE SEQUENCE [LARGE SCALE GENOMIC DNA]</scope>
    <source>
        <strain evidence="4 5">DSM 43911</strain>
    </source>
</reference>
<feature type="domain" description="FAD-binding" evidence="3">
    <location>
        <begin position="228"/>
        <end position="292"/>
    </location>
</feature>
<keyword evidence="2" id="KW-0503">Monooxygenase</keyword>
<evidence type="ECO:0000256" key="2">
    <source>
        <dbReference type="ARBA" id="ARBA00023033"/>
    </source>
</evidence>
<evidence type="ECO:0000256" key="1">
    <source>
        <dbReference type="ARBA" id="ARBA00023002"/>
    </source>
</evidence>
<dbReference type="InterPro" id="IPR002938">
    <property type="entry name" value="FAD-bd"/>
</dbReference>
<dbReference type="RefSeq" id="WP_121224508.1">
    <property type="nucleotide sequence ID" value="NZ_JBIUBA010000008.1"/>
</dbReference>
<organism evidence="4 5">
    <name type="scientific">Saccharothrix variisporea</name>
    <dbReference type="NCBI Taxonomy" id="543527"/>
    <lineage>
        <taxon>Bacteria</taxon>
        <taxon>Bacillati</taxon>
        <taxon>Actinomycetota</taxon>
        <taxon>Actinomycetes</taxon>
        <taxon>Pseudonocardiales</taxon>
        <taxon>Pseudonocardiaceae</taxon>
        <taxon>Saccharothrix</taxon>
    </lineage>
</organism>
<evidence type="ECO:0000259" key="3">
    <source>
        <dbReference type="Pfam" id="PF01494"/>
    </source>
</evidence>
<dbReference type="InterPro" id="IPR050493">
    <property type="entry name" value="FAD-dep_Monooxygenase_BioMet"/>
</dbReference>
<dbReference type="Gene3D" id="3.50.50.60">
    <property type="entry name" value="FAD/NAD(P)-binding domain"/>
    <property type="match status" value="1"/>
</dbReference>
<gene>
    <name evidence="4" type="ORF">DFJ66_5182</name>
</gene>
<dbReference type="GO" id="GO:0004497">
    <property type="term" value="F:monooxygenase activity"/>
    <property type="evidence" value="ECO:0007669"/>
    <property type="project" value="UniProtKB-KW"/>
</dbReference>
<keyword evidence="5" id="KW-1185">Reference proteome</keyword>
<evidence type="ECO:0000313" key="4">
    <source>
        <dbReference type="EMBL" id="RKT71883.1"/>
    </source>
</evidence>
<evidence type="ECO:0000313" key="5">
    <source>
        <dbReference type="Proteomes" id="UP000272729"/>
    </source>
</evidence>
<accession>A0A495XH47</accession>
<comment type="caution">
    <text evidence="4">The sequence shown here is derived from an EMBL/GenBank/DDBJ whole genome shotgun (WGS) entry which is preliminary data.</text>
</comment>